<dbReference type="KEGG" id="sind:105172242"/>
<dbReference type="OrthoDB" id="1740536at2759"/>
<protein>
    <submittedName>
        <fullName evidence="3">Arginine/serine-rich protein PNISR-like</fullName>
    </submittedName>
</protein>
<dbReference type="RefSeq" id="XP_011091916.1">
    <property type="nucleotide sequence ID" value="XM_011093614.1"/>
</dbReference>
<dbReference type="AlphaFoldDB" id="A0A6I9UCK9"/>
<accession>A0A6I9UCK9</accession>
<feature type="compositionally biased region" description="Basic and acidic residues" evidence="1">
    <location>
        <begin position="1"/>
        <end position="37"/>
    </location>
</feature>
<reference evidence="3" key="1">
    <citation type="submission" date="2025-08" db="UniProtKB">
        <authorList>
            <consortium name="RefSeq"/>
        </authorList>
    </citation>
    <scope>IDENTIFICATION</scope>
</reference>
<dbReference type="Proteomes" id="UP000504604">
    <property type="component" value="Linkage group LG10"/>
</dbReference>
<feature type="compositionally biased region" description="Basic and acidic residues" evidence="1">
    <location>
        <begin position="142"/>
        <end position="157"/>
    </location>
</feature>
<feature type="region of interest" description="Disordered" evidence="1">
    <location>
        <begin position="1"/>
        <end position="38"/>
    </location>
</feature>
<dbReference type="InParanoid" id="A0A6I9UCK9"/>
<keyword evidence="2" id="KW-1185">Reference proteome</keyword>
<feature type="compositionally biased region" description="Basic residues" evidence="1">
    <location>
        <begin position="129"/>
        <end position="141"/>
    </location>
</feature>
<organism evidence="2 3">
    <name type="scientific">Sesamum indicum</name>
    <name type="common">Oriental sesame</name>
    <name type="synonym">Sesamum orientale</name>
    <dbReference type="NCBI Taxonomy" id="4182"/>
    <lineage>
        <taxon>Eukaryota</taxon>
        <taxon>Viridiplantae</taxon>
        <taxon>Streptophyta</taxon>
        <taxon>Embryophyta</taxon>
        <taxon>Tracheophyta</taxon>
        <taxon>Spermatophyta</taxon>
        <taxon>Magnoliopsida</taxon>
        <taxon>eudicotyledons</taxon>
        <taxon>Gunneridae</taxon>
        <taxon>Pentapetalae</taxon>
        <taxon>asterids</taxon>
        <taxon>lamiids</taxon>
        <taxon>Lamiales</taxon>
        <taxon>Pedaliaceae</taxon>
        <taxon>Sesamum</taxon>
    </lineage>
</organism>
<evidence type="ECO:0000313" key="3">
    <source>
        <dbReference type="RefSeq" id="XP_011091916.1"/>
    </source>
</evidence>
<sequence length="186" mass="21722">MKDSERREREYVPRRPQEGRGGGNDKPKTEKRKEPKYVSKYHNYTPLAMSREKALMMVENVDVLKWPRHTRYTPSKKTSNKYCRFHRERGHNTKECYQLKDEIERLVRQGHFRDRVPPNCKIGGEGRRSRSRSRDRRRSRSRSRDRDRNPGPSKTDRAPIGGNNAPTKGVIYTIAGGPTAGDLSRT</sequence>
<evidence type="ECO:0000256" key="1">
    <source>
        <dbReference type="SAM" id="MobiDB-lite"/>
    </source>
</evidence>
<name>A0A6I9UCK9_SESIN</name>
<feature type="region of interest" description="Disordered" evidence="1">
    <location>
        <begin position="114"/>
        <end position="186"/>
    </location>
</feature>
<dbReference type="GeneID" id="105172242"/>
<proteinExistence type="predicted"/>
<evidence type="ECO:0000313" key="2">
    <source>
        <dbReference type="Proteomes" id="UP000504604"/>
    </source>
</evidence>
<gene>
    <name evidence="3" type="primary">LOC105172242</name>
</gene>